<dbReference type="EMBL" id="BAAFSG010000001">
    <property type="protein sequence ID" value="GAB1255349.1"/>
    <property type="molecule type" value="Genomic_DNA"/>
</dbReference>
<dbReference type="Proteomes" id="UP001628192">
    <property type="component" value="Unassembled WGS sequence"/>
</dbReference>
<accession>A0ABQ0EC12</accession>
<name>A0ABQ0EC12_9BACT</name>
<gene>
    <name evidence="1" type="ORF">Defa_28360</name>
</gene>
<reference evidence="1 2" key="1">
    <citation type="journal article" date="2025" name="Int. J. Syst. Evol. Microbiol.">
        <title>Desulfovibrio falkowii sp. nov., Porphyromonas miyakawae sp. nov., Mediterraneibacter flintii sp. nov. and Owariibacterium komagatae gen. nov., sp. nov., isolated from human faeces.</title>
        <authorList>
            <person name="Hamaguchi T."/>
            <person name="Ohara M."/>
            <person name="Hisatomi A."/>
            <person name="Sekiguchi K."/>
            <person name="Takeda J.I."/>
            <person name="Ueyama J."/>
            <person name="Ito M."/>
            <person name="Nishiwaki H."/>
            <person name="Ogi T."/>
            <person name="Hirayama M."/>
            <person name="Ohkuma M."/>
            <person name="Sakamoto M."/>
            <person name="Ohno K."/>
        </authorList>
    </citation>
    <scope>NUCLEOTIDE SEQUENCE [LARGE SCALE GENOMIC DNA]</scope>
    <source>
        <strain evidence="1 2">13CB8C</strain>
    </source>
</reference>
<sequence length="84" mass="9471">MLPASISLESFQPIPKGNAQVIQRDGVVQDFELAHGNTLDVWGQANDTKSQEQFFCPTVFRAHYHDNKITLKTYYCKRIVGVAS</sequence>
<organism evidence="1 2">
    <name type="scientific">Desulfovibrio falkowii</name>
    <dbReference type="NCBI Taxonomy" id="3136602"/>
    <lineage>
        <taxon>Bacteria</taxon>
        <taxon>Pseudomonadati</taxon>
        <taxon>Thermodesulfobacteriota</taxon>
        <taxon>Desulfovibrionia</taxon>
        <taxon>Desulfovibrionales</taxon>
        <taxon>Desulfovibrionaceae</taxon>
        <taxon>Desulfovibrio</taxon>
    </lineage>
</organism>
<evidence type="ECO:0000313" key="2">
    <source>
        <dbReference type="Proteomes" id="UP001628192"/>
    </source>
</evidence>
<comment type="caution">
    <text evidence="1">The sequence shown here is derived from an EMBL/GenBank/DDBJ whole genome shotgun (WGS) entry which is preliminary data.</text>
</comment>
<evidence type="ECO:0000313" key="1">
    <source>
        <dbReference type="EMBL" id="GAB1255349.1"/>
    </source>
</evidence>
<proteinExistence type="predicted"/>
<keyword evidence="2" id="KW-1185">Reference proteome</keyword>
<protein>
    <submittedName>
        <fullName evidence="1">Uncharacterized protein</fullName>
    </submittedName>
</protein>